<protein>
    <recommendedName>
        <fullName evidence="1">DUF659 domain-containing protein</fullName>
    </recommendedName>
</protein>
<evidence type="ECO:0000259" key="1">
    <source>
        <dbReference type="Pfam" id="PF04937"/>
    </source>
</evidence>
<dbReference type="EMBL" id="CAUOFW020000724">
    <property type="protein sequence ID" value="CAK9135601.1"/>
    <property type="molecule type" value="Genomic_DNA"/>
</dbReference>
<sequence>MAASESGAMFLKAVDCEGEIKDKFFIANLINQVITEVGPQNMVQVITDNAPVCASAGLIIQNEFQHIFWTPCVVHTLNLALKNICAAKNLEKNAVTYEECHWITKVVGDLVTIKNFIMNHSLRLFIFNEFVPLKLLVVADTRFASAIVMMKRFKLIKCGLQAMVISEKWSSYKEDDVVKAAFVKENILSDIWWDKIDYILSFTLPIYEMLRICDTDIPCLHLVYEMWDTMIEKVKTAIYRHEGSQIMQGQSFMMWYIKF</sequence>
<organism evidence="2 3">
    <name type="scientific">Ilex paraguariensis</name>
    <name type="common">yerba mate</name>
    <dbReference type="NCBI Taxonomy" id="185542"/>
    <lineage>
        <taxon>Eukaryota</taxon>
        <taxon>Viridiplantae</taxon>
        <taxon>Streptophyta</taxon>
        <taxon>Embryophyta</taxon>
        <taxon>Tracheophyta</taxon>
        <taxon>Spermatophyta</taxon>
        <taxon>Magnoliopsida</taxon>
        <taxon>eudicotyledons</taxon>
        <taxon>Gunneridae</taxon>
        <taxon>Pentapetalae</taxon>
        <taxon>asterids</taxon>
        <taxon>campanulids</taxon>
        <taxon>Aquifoliales</taxon>
        <taxon>Aquifoliaceae</taxon>
        <taxon>Ilex</taxon>
    </lineage>
</organism>
<keyword evidence="3" id="KW-1185">Reference proteome</keyword>
<feature type="domain" description="DUF659" evidence="1">
    <location>
        <begin position="1"/>
        <end position="108"/>
    </location>
</feature>
<gene>
    <name evidence="2" type="ORF">ILEXP_LOCUS2559</name>
</gene>
<accession>A0ABC8QSC0</accession>
<dbReference type="Proteomes" id="UP001642360">
    <property type="component" value="Unassembled WGS sequence"/>
</dbReference>
<reference evidence="2 3" key="1">
    <citation type="submission" date="2024-02" db="EMBL/GenBank/DDBJ databases">
        <authorList>
            <person name="Vignale AGUSTIN F."/>
            <person name="Sosa J E."/>
            <person name="Modenutti C."/>
        </authorList>
    </citation>
    <scope>NUCLEOTIDE SEQUENCE [LARGE SCALE GENOMIC DNA]</scope>
</reference>
<dbReference type="PANTHER" id="PTHR32166">
    <property type="entry name" value="OSJNBA0013A04.12 PROTEIN"/>
    <property type="match status" value="1"/>
</dbReference>
<dbReference type="InterPro" id="IPR012337">
    <property type="entry name" value="RNaseH-like_sf"/>
</dbReference>
<name>A0ABC8QSC0_9AQUA</name>
<evidence type="ECO:0000313" key="2">
    <source>
        <dbReference type="EMBL" id="CAK9135601.1"/>
    </source>
</evidence>
<dbReference type="Pfam" id="PF04937">
    <property type="entry name" value="DUF659"/>
    <property type="match status" value="1"/>
</dbReference>
<dbReference type="InterPro" id="IPR007021">
    <property type="entry name" value="DUF659"/>
</dbReference>
<dbReference type="AlphaFoldDB" id="A0ABC8QSC0"/>
<proteinExistence type="predicted"/>
<evidence type="ECO:0000313" key="3">
    <source>
        <dbReference type="Proteomes" id="UP001642360"/>
    </source>
</evidence>
<dbReference type="SUPFAM" id="SSF53098">
    <property type="entry name" value="Ribonuclease H-like"/>
    <property type="match status" value="1"/>
</dbReference>
<dbReference type="PANTHER" id="PTHR32166:SF81">
    <property type="entry name" value="OS06G0658400 PROTEIN"/>
    <property type="match status" value="1"/>
</dbReference>
<comment type="caution">
    <text evidence="2">The sequence shown here is derived from an EMBL/GenBank/DDBJ whole genome shotgun (WGS) entry which is preliminary data.</text>
</comment>